<protein>
    <recommendedName>
        <fullName evidence="8">Xylanolytic transcriptional activator regulatory domain-containing protein</fullName>
    </recommendedName>
</protein>
<keyword evidence="4" id="KW-0238">DNA-binding</keyword>
<evidence type="ECO:0000256" key="2">
    <source>
        <dbReference type="ARBA" id="ARBA00022833"/>
    </source>
</evidence>
<dbReference type="GO" id="GO:0000981">
    <property type="term" value="F:DNA-binding transcription factor activity, RNA polymerase II-specific"/>
    <property type="evidence" value="ECO:0007669"/>
    <property type="project" value="InterPro"/>
</dbReference>
<name>A0AAD6ITL7_DREDA</name>
<feature type="compositionally biased region" description="Pro residues" evidence="7">
    <location>
        <begin position="168"/>
        <end position="177"/>
    </location>
</feature>
<accession>A0AAD6ITL7</accession>
<sequence>MQNVTFLPSENFASTNQKNYVFVDEHNRHKRLKGKKIKCDAATTNTWPCSACKRLKLHCVPPTMQFDKGFQSQGLDFQDDYDPHSSGGEEETYIPPPQVQMPGQGYLRRSTSTGSLPHFAGRDHFGVRAAAQLQVAPQTTFMPSLYAGPQPLPVDTSVDFSSSSLYTTPPPGLPPQIPQTDASQASWRSESPMTTFNTAGVQEVLGQLKIGDSGVASYIHSQSREIAARPAVDESIGDYERHPIFTPGIYDFAVQIPAEEMPSDADAEYLFDIFFTEVHPYIPVVNKNAFYRQWHGSRESISPLLLEAILACAGRISGDGRIGLKWLNMASKHLDCFFDVPRISTIQALLLLLKARESAPQRGYFFRSYISIVTMMAMAKDLGLDRHADLHKDRHDCRDTPIECLTKTKVWQACFMLEFMICAPQGRLLHDILFIKEPPKLTSSPGRHLALSSSPVAVDIPASSSVLDMSDRELEIHVNFCYFVELLKLIRGMSDTFARLYAKSDGSASWAGSPDFLAWGPKFDEWLINSPPKLQIDVPVDLNVEMKPPESHFAGNLVIYGHLAKIMFHRPALAFAKNFTATGQWKYHLKASYDSSRKSVRLTEAILEVHGIRGLMCMLRGINFTIYAILTCTMVNLVAATCPDPEFNSDAREYFSRAMRILEVCIDISASMETKAQIEALRTAFSEDPTQPFVLNAKFPFYSSPSNPRTSPTPSGGSYSPIEVTRSPPLSSTLSIPISQSRMTISPPGSEQGDSPNPHIVLMAQQPLQQQSQIAQTIPRKAHHHPPPDAGWNPQSIFDHWSTGFPGIASAPLPPSTLPSVPENGLLPMASTYYQPPVVDPGTWQTTVANVFAGAKRSWQYANQ</sequence>
<keyword evidence="3" id="KW-0805">Transcription regulation</keyword>
<comment type="caution">
    <text evidence="9">The sequence shown here is derived from an EMBL/GenBank/DDBJ whole genome shotgun (WGS) entry which is preliminary data.</text>
</comment>
<dbReference type="CDD" id="cd12148">
    <property type="entry name" value="fungal_TF_MHR"/>
    <property type="match status" value="1"/>
</dbReference>
<dbReference type="EMBL" id="JAQGDS010000010">
    <property type="protein sequence ID" value="KAJ6257794.1"/>
    <property type="molecule type" value="Genomic_DNA"/>
</dbReference>
<evidence type="ECO:0000256" key="1">
    <source>
        <dbReference type="ARBA" id="ARBA00022723"/>
    </source>
</evidence>
<keyword evidence="5" id="KW-0804">Transcription</keyword>
<dbReference type="PANTHER" id="PTHR31313:SF79">
    <property type="entry name" value="C6 FINGER DOMAIN-CONTAINING PROTEIN"/>
    <property type="match status" value="1"/>
</dbReference>
<feature type="region of interest" description="Disordered" evidence="7">
    <location>
        <begin position="73"/>
        <end position="100"/>
    </location>
</feature>
<evidence type="ECO:0000259" key="8">
    <source>
        <dbReference type="Pfam" id="PF04082"/>
    </source>
</evidence>
<organism evidence="9 10">
    <name type="scientific">Drechslerella dactyloides</name>
    <name type="common">Nematode-trapping fungus</name>
    <name type="synonym">Arthrobotrys dactyloides</name>
    <dbReference type="NCBI Taxonomy" id="74499"/>
    <lineage>
        <taxon>Eukaryota</taxon>
        <taxon>Fungi</taxon>
        <taxon>Dikarya</taxon>
        <taxon>Ascomycota</taxon>
        <taxon>Pezizomycotina</taxon>
        <taxon>Orbiliomycetes</taxon>
        <taxon>Orbiliales</taxon>
        <taxon>Orbiliaceae</taxon>
        <taxon>Drechslerella</taxon>
    </lineage>
</organism>
<evidence type="ECO:0000256" key="6">
    <source>
        <dbReference type="ARBA" id="ARBA00023242"/>
    </source>
</evidence>
<dbReference type="AlphaFoldDB" id="A0AAD6ITL7"/>
<dbReference type="Proteomes" id="UP001221413">
    <property type="component" value="Unassembled WGS sequence"/>
</dbReference>
<keyword evidence="6" id="KW-0539">Nucleus</keyword>
<evidence type="ECO:0000256" key="3">
    <source>
        <dbReference type="ARBA" id="ARBA00023015"/>
    </source>
</evidence>
<dbReference type="InterPro" id="IPR001138">
    <property type="entry name" value="Zn2Cys6_DnaBD"/>
</dbReference>
<dbReference type="InterPro" id="IPR051615">
    <property type="entry name" value="Transcr_Regulatory_Elem"/>
</dbReference>
<dbReference type="GO" id="GO:0003677">
    <property type="term" value="F:DNA binding"/>
    <property type="evidence" value="ECO:0007669"/>
    <property type="project" value="UniProtKB-KW"/>
</dbReference>
<evidence type="ECO:0000313" key="9">
    <source>
        <dbReference type="EMBL" id="KAJ6257794.1"/>
    </source>
</evidence>
<proteinExistence type="predicted"/>
<dbReference type="GO" id="GO:0008270">
    <property type="term" value="F:zinc ion binding"/>
    <property type="evidence" value="ECO:0007669"/>
    <property type="project" value="InterPro"/>
</dbReference>
<keyword evidence="1" id="KW-0479">Metal-binding</keyword>
<evidence type="ECO:0000256" key="7">
    <source>
        <dbReference type="SAM" id="MobiDB-lite"/>
    </source>
</evidence>
<feature type="domain" description="Xylanolytic transcriptional activator regulatory" evidence="8">
    <location>
        <begin position="272"/>
        <end position="427"/>
    </location>
</feature>
<keyword evidence="10" id="KW-1185">Reference proteome</keyword>
<feature type="region of interest" description="Disordered" evidence="7">
    <location>
        <begin position="158"/>
        <end position="180"/>
    </location>
</feature>
<dbReference type="Pfam" id="PF04082">
    <property type="entry name" value="Fungal_trans"/>
    <property type="match status" value="1"/>
</dbReference>
<feature type="region of interest" description="Disordered" evidence="7">
    <location>
        <begin position="770"/>
        <end position="793"/>
    </location>
</feature>
<evidence type="ECO:0000256" key="5">
    <source>
        <dbReference type="ARBA" id="ARBA00023163"/>
    </source>
</evidence>
<dbReference type="GO" id="GO:0006351">
    <property type="term" value="P:DNA-templated transcription"/>
    <property type="evidence" value="ECO:0007669"/>
    <property type="project" value="InterPro"/>
</dbReference>
<dbReference type="InterPro" id="IPR007219">
    <property type="entry name" value="XnlR_reg_dom"/>
</dbReference>
<dbReference type="CDD" id="cd00067">
    <property type="entry name" value="GAL4"/>
    <property type="match status" value="1"/>
</dbReference>
<feature type="region of interest" description="Disordered" evidence="7">
    <location>
        <begin position="704"/>
        <end position="736"/>
    </location>
</feature>
<gene>
    <name evidence="9" type="ORF">Dda_7583</name>
</gene>
<dbReference type="PANTHER" id="PTHR31313">
    <property type="entry name" value="TY1 ENHANCER ACTIVATOR"/>
    <property type="match status" value="1"/>
</dbReference>
<evidence type="ECO:0000256" key="4">
    <source>
        <dbReference type="ARBA" id="ARBA00023125"/>
    </source>
</evidence>
<evidence type="ECO:0000313" key="10">
    <source>
        <dbReference type="Proteomes" id="UP001221413"/>
    </source>
</evidence>
<keyword evidence="2" id="KW-0862">Zinc</keyword>
<reference evidence="9" key="1">
    <citation type="submission" date="2023-01" db="EMBL/GenBank/DDBJ databases">
        <title>The chitinases involved in constricting ring structure development in the nematode-trapping fungus Drechslerella dactyloides.</title>
        <authorList>
            <person name="Wang R."/>
            <person name="Zhang L."/>
            <person name="Tang P."/>
            <person name="Li S."/>
            <person name="Liang L."/>
        </authorList>
    </citation>
    <scope>NUCLEOTIDE SEQUENCE</scope>
    <source>
        <strain evidence="9">YMF1.00031</strain>
    </source>
</reference>